<sequence length="415" mass="48527">MRAFLRASFDIEMYRYLCAMFVTIFILFLSVSSISASEDHWDDQARIEKECAPYCLKVFLWNTVNMNQKIEACDKKNVQMAALQSQLAVSKAKETMYEKTIRDKNVQCQNEDQLYADVSSIKHKIDHMAAQTRNESKLFELLKQLEDYRVALELKNEQIRSLETKLQISEYLFENCKANFTSTPAALMIMDSKRVAHLKVYETSCLQAGNSSDIREIQVPGTEPFRVPCDGTIAGSGWMVIQRRVDRSVDFNRGWAEYGTGFGDLEGNFFIGLEKLYRMTSSRPHELYIYLENFENEIRFARYDNFSIASEEDAYQLRVLGKYSGNAGDALLLNRNMKFTTFDRDNDKRDFDNCAIERHSGWWYSQCARSNLNGRYFDRELDKWEGIWWWNWQETRTLKSVQMLIRPTINSTVTN</sequence>
<dbReference type="Proteomes" id="UP000008792">
    <property type="component" value="Unassembled WGS sequence"/>
</dbReference>
<accession>B4LIM7</accession>
<evidence type="ECO:0000259" key="2">
    <source>
        <dbReference type="PROSITE" id="PS51406"/>
    </source>
</evidence>
<dbReference type="AlphaFoldDB" id="B4LIM7"/>
<dbReference type="HOGENOM" id="CLU_038628_1_1_1"/>
<dbReference type="PANTHER" id="PTHR19143">
    <property type="entry name" value="FIBRINOGEN/TENASCIN/ANGIOPOEITIN"/>
    <property type="match status" value="1"/>
</dbReference>
<dbReference type="InterPro" id="IPR002181">
    <property type="entry name" value="Fibrinogen_a/b/g_C_dom"/>
</dbReference>
<dbReference type="CDD" id="cd00087">
    <property type="entry name" value="FReD"/>
    <property type="match status" value="1"/>
</dbReference>
<feature type="domain" description="Fibrinogen C-terminal" evidence="2">
    <location>
        <begin position="196"/>
        <end position="409"/>
    </location>
</feature>
<dbReference type="OrthoDB" id="6145874at2759"/>
<keyword evidence="1" id="KW-1015">Disulfide bond</keyword>
<keyword evidence="4" id="KW-1185">Reference proteome</keyword>
<dbReference type="InParanoid" id="B4LIM7"/>
<dbReference type="PROSITE" id="PS51406">
    <property type="entry name" value="FIBRINOGEN_C_2"/>
    <property type="match status" value="1"/>
</dbReference>
<dbReference type="EMBL" id="CH940648">
    <property type="protein sequence ID" value="EDW60397.2"/>
    <property type="molecule type" value="Genomic_DNA"/>
</dbReference>
<evidence type="ECO:0000313" key="4">
    <source>
        <dbReference type="Proteomes" id="UP000008792"/>
    </source>
</evidence>
<reference evidence="3 4" key="1">
    <citation type="journal article" date="2007" name="Nature">
        <title>Evolution of genes and genomes on the Drosophila phylogeny.</title>
        <authorList>
            <consortium name="Drosophila 12 Genomes Consortium"/>
            <person name="Clark A.G."/>
            <person name="Eisen M.B."/>
            <person name="Smith D.R."/>
            <person name="Bergman C.M."/>
            <person name="Oliver B."/>
            <person name="Markow T.A."/>
            <person name="Kaufman T.C."/>
            <person name="Kellis M."/>
            <person name="Gelbart W."/>
            <person name="Iyer V.N."/>
            <person name="Pollard D.A."/>
            <person name="Sackton T.B."/>
            <person name="Larracuente A.M."/>
            <person name="Singh N.D."/>
            <person name="Abad J.P."/>
            <person name="Abt D.N."/>
            <person name="Adryan B."/>
            <person name="Aguade M."/>
            <person name="Akashi H."/>
            <person name="Anderson W.W."/>
            <person name="Aquadro C.F."/>
            <person name="Ardell D.H."/>
            <person name="Arguello R."/>
            <person name="Artieri C.G."/>
            <person name="Barbash D.A."/>
            <person name="Barker D."/>
            <person name="Barsanti P."/>
            <person name="Batterham P."/>
            <person name="Batzoglou S."/>
            <person name="Begun D."/>
            <person name="Bhutkar A."/>
            <person name="Blanco E."/>
            <person name="Bosak S.A."/>
            <person name="Bradley R.K."/>
            <person name="Brand A.D."/>
            <person name="Brent M.R."/>
            <person name="Brooks A.N."/>
            <person name="Brown R.H."/>
            <person name="Butlin R.K."/>
            <person name="Caggese C."/>
            <person name="Calvi B.R."/>
            <person name="Bernardo de Carvalho A."/>
            <person name="Caspi A."/>
            <person name="Castrezana S."/>
            <person name="Celniker S.E."/>
            <person name="Chang J.L."/>
            <person name="Chapple C."/>
            <person name="Chatterji S."/>
            <person name="Chinwalla A."/>
            <person name="Civetta A."/>
            <person name="Clifton S.W."/>
            <person name="Comeron J.M."/>
            <person name="Costello J.C."/>
            <person name="Coyne J.A."/>
            <person name="Daub J."/>
            <person name="David R.G."/>
            <person name="Delcher A.L."/>
            <person name="Delehaunty K."/>
            <person name="Do C.B."/>
            <person name="Ebling H."/>
            <person name="Edwards K."/>
            <person name="Eickbush T."/>
            <person name="Evans J.D."/>
            <person name="Filipski A."/>
            <person name="Findeiss S."/>
            <person name="Freyhult E."/>
            <person name="Fulton L."/>
            <person name="Fulton R."/>
            <person name="Garcia A.C."/>
            <person name="Gardiner A."/>
            <person name="Garfield D.A."/>
            <person name="Garvin B.E."/>
            <person name="Gibson G."/>
            <person name="Gilbert D."/>
            <person name="Gnerre S."/>
            <person name="Godfrey J."/>
            <person name="Good R."/>
            <person name="Gotea V."/>
            <person name="Gravely B."/>
            <person name="Greenberg A.J."/>
            <person name="Griffiths-Jones S."/>
            <person name="Gross S."/>
            <person name="Guigo R."/>
            <person name="Gustafson E.A."/>
            <person name="Haerty W."/>
            <person name="Hahn M.W."/>
            <person name="Halligan D.L."/>
            <person name="Halpern A.L."/>
            <person name="Halter G.M."/>
            <person name="Han M.V."/>
            <person name="Heger A."/>
            <person name="Hillier L."/>
            <person name="Hinrichs A.S."/>
            <person name="Holmes I."/>
            <person name="Hoskins R.A."/>
            <person name="Hubisz M.J."/>
            <person name="Hultmark D."/>
            <person name="Huntley M.A."/>
            <person name="Jaffe D.B."/>
            <person name="Jagadeeshan S."/>
            <person name="Jeck W.R."/>
            <person name="Johnson J."/>
            <person name="Jones C.D."/>
            <person name="Jordan W.C."/>
            <person name="Karpen G.H."/>
            <person name="Kataoka E."/>
            <person name="Keightley P.D."/>
            <person name="Kheradpour P."/>
            <person name="Kirkness E.F."/>
            <person name="Koerich L.B."/>
            <person name="Kristiansen K."/>
            <person name="Kudrna D."/>
            <person name="Kulathinal R.J."/>
            <person name="Kumar S."/>
            <person name="Kwok R."/>
            <person name="Lander E."/>
            <person name="Langley C.H."/>
            <person name="Lapoint R."/>
            <person name="Lazzaro B.P."/>
            <person name="Lee S.J."/>
            <person name="Levesque L."/>
            <person name="Li R."/>
            <person name="Lin C.F."/>
            <person name="Lin M.F."/>
            <person name="Lindblad-Toh K."/>
            <person name="Llopart A."/>
            <person name="Long M."/>
            <person name="Low L."/>
            <person name="Lozovsky E."/>
            <person name="Lu J."/>
            <person name="Luo M."/>
            <person name="Machado C.A."/>
            <person name="Makalowski W."/>
            <person name="Marzo M."/>
            <person name="Matsuda M."/>
            <person name="Matzkin L."/>
            <person name="McAllister B."/>
            <person name="McBride C.S."/>
            <person name="McKernan B."/>
            <person name="McKernan K."/>
            <person name="Mendez-Lago M."/>
            <person name="Minx P."/>
            <person name="Mollenhauer M.U."/>
            <person name="Montooth K."/>
            <person name="Mount S.M."/>
            <person name="Mu X."/>
            <person name="Myers E."/>
            <person name="Negre B."/>
            <person name="Newfeld S."/>
            <person name="Nielsen R."/>
            <person name="Noor M.A."/>
            <person name="O'Grady P."/>
            <person name="Pachter L."/>
            <person name="Papaceit M."/>
            <person name="Parisi M.J."/>
            <person name="Parisi M."/>
            <person name="Parts L."/>
            <person name="Pedersen J.S."/>
            <person name="Pesole G."/>
            <person name="Phillippy A.M."/>
            <person name="Ponting C.P."/>
            <person name="Pop M."/>
            <person name="Porcelli D."/>
            <person name="Powell J.R."/>
            <person name="Prohaska S."/>
            <person name="Pruitt K."/>
            <person name="Puig M."/>
            <person name="Quesneville H."/>
            <person name="Ram K.R."/>
            <person name="Rand D."/>
            <person name="Rasmussen M.D."/>
            <person name="Reed L.K."/>
            <person name="Reenan R."/>
            <person name="Reily A."/>
            <person name="Remington K.A."/>
            <person name="Rieger T.T."/>
            <person name="Ritchie M.G."/>
            <person name="Robin C."/>
            <person name="Rogers Y.H."/>
            <person name="Rohde C."/>
            <person name="Rozas J."/>
            <person name="Rubenfield M.J."/>
            <person name="Ruiz A."/>
            <person name="Russo S."/>
            <person name="Salzberg S.L."/>
            <person name="Sanchez-Gracia A."/>
            <person name="Saranga D.J."/>
            <person name="Sato H."/>
            <person name="Schaeffer S.W."/>
            <person name="Schatz M.C."/>
            <person name="Schlenke T."/>
            <person name="Schwartz R."/>
            <person name="Segarra C."/>
            <person name="Singh R.S."/>
            <person name="Sirot L."/>
            <person name="Sirota M."/>
            <person name="Sisneros N.B."/>
            <person name="Smith C.D."/>
            <person name="Smith T.F."/>
            <person name="Spieth J."/>
            <person name="Stage D.E."/>
            <person name="Stark A."/>
            <person name="Stephan W."/>
            <person name="Strausberg R.L."/>
            <person name="Strempel S."/>
            <person name="Sturgill D."/>
            <person name="Sutton G."/>
            <person name="Sutton G.G."/>
            <person name="Tao W."/>
            <person name="Teichmann S."/>
            <person name="Tobari Y.N."/>
            <person name="Tomimura Y."/>
            <person name="Tsolas J.M."/>
            <person name="Valente V.L."/>
            <person name="Venter E."/>
            <person name="Venter J.C."/>
            <person name="Vicario S."/>
            <person name="Vieira F.G."/>
            <person name="Vilella A.J."/>
            <person name="Villasante A."/>
            <person name="Walenz B."/>
            <person name="Wang J."/>
            <person name="Wasserman M."/>
            <person name="Watts T."/>
            <person name="Wilson D."/>
            <person name="Wilson R.K."/>
            <person name="Wing R.A."/>
            <person name="Wolfner M.F."/>
            <person name="Wong A."/>
            <person name="Wong G.K."/>
            <person name="Wu C.I."/>
            <person name="Wu G."/>
            <person name="Yamamoto D."/>
            <person name="Yang H.P."/>
            <person name="Yang S.P."/>
            <person name="Yorke J.A."/>
            <person name="Yoshida K."/>
            <person name="Zdobnov E."/>
            <person name="Zhang P."/>
            <person name="Zhang Y."/>
            <person name="Zimin A.V."/>
            <person name="Baldwin J."/>
            <person name="Abdouelleil A."/>
            <person name="Abdulkadir J."/>
            <person name="Abebe A."/>
            <person name="Abera B."/>
            <person name="Abreu J."/>
            <person name="Acer S.C."/>
            <person name="Aftuck L."/>
            <person name="Alexander A."/>
            <person name="An P."/>
            <person name="Anderson E."/>
            <person name="Anderson S."/>
            <person name="Arachi H."/>
            <person name="Azer M."/>
            <person name="Bachantsang P."/>
            <person name="Barry A."/>
            <person name="Bayul T."/>
            <person name="Berlin A."/>
            <person name="Bessette D."/>
            <person name="Bloom T."/>
            <person name="Blye J."/>
            <person name="Boguslavskiy L."/>
            <person name="Bonnet C."/>
            <person name="Boukhgalter B."/>
            <person name="Bourzgui I."/>
            <person name="Brown A."/>
            <person name="Cahill P."/>
            <person name="Channer S."/>
            <person name="Cheshatsang Y."/>
            <person name="Chuda L."/>
            <person name="Citroen M."/>
            <person name="Collymore A."/>
            <person name="Cooke P."/>
            <person name="Costello M."/>
            <person name="D'Aco K."/>
            <person name="Daza R."/>
            <person name="De Haan G."/>
            <person name="DeGray S."/>
            <person name="DeMaso C."/>
            <person name="Dhargay N."/>
            <person name="Dooley K."/>
            <person name="Dooley E."/>
            <person name="Doricent M."/>
            <person name="Dorje P."/>
            <person name="Dorjee K."/>
            <person name="Dupes A."/>
            <person name="Elong R."/>
            <person name="Falk J."/>
            <person name="Farina A."/>
            <person name="Faro S."/>
            <person name="Ferguson D."/>
            <person name="Fisher S."/>
            <person name="Foley C.D."/>
            <person name="Franke A."/>
            <person name="Friedrich D."/>
            <person name="Gadbois L."/>
            <person name="Gearin G."/>
            <person name="Gearin C.R."/>
            <person name="Giannoukos G."/>
            <person name="Goode T."/>
            <person name="Graham J."/>
            <person name="Grandbois E."/>
            <person name="Grewal S."/>
            <person name="Gyaltsen K."/>
            <person name="Hafez N."/>
            <person name="Hagos B."/>
            <person name="Hall J."/>
            <person name="Henson C."/>
            <person name="Hollinger A."/>
            <person name="Honan T."/>
            <person name="Huard M.D."/>
            <person name="Hughes L."/>
            <person name="Hurhula B."/>
            <person name="Husby M.E."/>
            <person name="Kamat A."/>
            <person name="Kanga B."/>
            <person name="Kashin S."/>
            <person name="Khazanovich D."/>
            <person name="Kisner P."/>
            <person name="Lance K."/>
            <person name="Lara M."/>
            <person name="Lee W."/>
            <person name="Lennon N."/>
            <person name="Letendre F."/>
            <person name="LeVine R."/>
            <person name="Lipovsky A."/>
            <person name="Liu X."/>
            <person name="Liu J."/>
            <person name="Liu S."/>
            <person name="Lokyitsang T."/>
            <person name="Lokyitsang Y."/>
            <person name="Lubonja R."/>
            <person name="Lui A."/>
            <person name="MacDonald P."/>
            <person name="Magnisalis V."/>
            <person name="Maru K."/>
            <person name="Matthews C."/>
            <person name="McCusker W."/>
            <person name="McDonough S."/>
            <person name="Mehta T."/>
            <person name="Meldrim J."/>
            <person name="Meneus L."/>
            <person name="Mihai O."/>
            <person name="Mihalev A."/>
            <person name="Mihova T."/>
            <person name="Mittelman R."/>
            <person name="Mlenga V."/>
            <person name="Montmayeur A."/>
            <person name="Mulrain L."/>
            <person name="Navidi A."/>
            <person name="Naylor J."/>
            <person name="Negash T."/>
            <person name="Nguyen T."/>
            <person name="Nguyen N."/>
            <person name="Nicol R."/>
            <person name="Norbu C."/>
            <person name="Norbu N."/>
            <person name="Novod N."/>
            <person name="O'Neill B."/>
            <person name="Osman S."/>
            <person name="Markiewicz E."/>
            <person name="Oyono O.L."/>
            <person name="Patti C."/>
            <person name="Phunkhang P."/>
            <person name="Pierre F."/>
            <person name="Priest M."/>
            <person name="Raghuraman S."/>
            <person name="Rege F."/>
            <person name="Reyes R."/>
            <person name="Rise C."/>
            <person name="Rogov P."/>
            <person name="Ross K."/>
            <person name="Ryan E."/>
            <person name="Settipalli S."/>
            <person name="Shea T."/>
            <person name="Sherpa N."/>
            <person name="Shi L."/>
            <person name="Shih D."/>
            <person name="Sparrow T."/>
            <person name="Spaulding J."/>
            <person name="Stalker J."/>
            <person name="Stange-Thomann N."/>
            <person name="Stavropoulos S."/>
            <person name="Stone C."/>
            <person name="Strader C."/>
            <person name="Tesfaye S."/>
            <person name="Thomson T."/>
            <person name="Thoulutsang Y."/>
            <person name="Thoulutsang D."/>
            <person name="Topham K."/>
            <person name="Topping I."/>
            <person name="Tsamla T."/>
            <person name="Vassiliev H."/>
            <person name="Vo A."/>
            <person name="Wangchuk T."/>
            <person name="Wangdi T."/>
            <person name="Weiand M."/>
            <person name="Wilkinson J."/>
            <person name="Wilson A."/>
            <person name="Yadav S."/>
            <person name="Young G."/>
            <person name="Yu Q."/>
            <person name="Zembek L."/>
            <person name="Zhong D."/>
            <person name="Zimmer A."/>
            <person name="Zwirko Z."/>
            <person name="Jaffe D.B."/>
            <person name="Alvarez P."/>
            <person name="Brockman W."/>
            <person name="Butler J."/>
            <person name="Chin C."/>
            <person name="Gnerre S."/>
            <person name="Grabherr M."/>
            <person name="Kleber M."/>
            <person name="Mauceli E."/>
            <person name="MacCallum I."/>
        </authorList>
    </citation>
    <scope>NUCLEOTIDE SEQUENCE [LARGE SCALE GENOMIC DNA]</scope>
    <source>
        <strain evidence="4">Tucson 15010-1051.87</strain>
    </source>
</reference>
<dbReference type="SUPFAM" id="SSF56496">
    <property type="entry name" value="Fibrinogen C-terminal domain-like"/>
    <property type="match status" value="1"/>
</dbReference>
<dbReference type="STRING" id="7244.B4LIM7"/>
<dbReference type="InterPro" id="IPR050373">
    <property type="entry name" value="Fibrinogen_C-term_domain"/>
</dbReference>
<gene>
    <name evidence="3" type="primary">Dvir\GJ21456</name>
    <name evidence="3" type="ORF">Dvir_GJ21456</name>
</gene>
<dbReference type="GO" id="GO:0005615">
    <property type="term" value="C:extracellular space"/>
    <property type="evidence" value="ECO:0007669"/>
    <property type="project" value="TreeGrafter"/>
</dbReference>
<dbReference type="SMART" id="SM00186">
    <property type="entry name" value="FBG"/>
    <property type="match status" value="1"/>
</dbReference>
<dbReference type="Pfam" id="PF00147">
    <property type="entry name" value="Fibrinogen_C"/>
    <property type="match status" value="1"/>
</dbReference>
<organism evidence="3 4">
    <name type="scientific">Drosophila virilis</name>
    <name type="common">Fruit fly</name>
    <dbReference type="NCBI Taxonomy" id="7244"/>
    <lineage>
        <taxon>Eukaryota</taxon>
        <taxon>Metazoa</taxon>
        <taxon>Ecdysozoa</taxon>
        <taxon>Arthropoda</taxon>
        <taxon>Hexapoda</taxon>
        <taxon>Insecta</taxon>
        <taxon>Pterygota</taxon>
        <taxon>Neoptera</taxon>
        <taxon>Endopterygota</taxon>
        <taxon>Diptera</taxon>
        <taxon>Brachycera</taxon>
        <taxon>Muscomorpha</taxon>
        <taxon>Ephydroidea</taxon>
        <taxon>Drosophilidae</taxon>
        <taxon>Drosophila</taxon>
    </lineage>
</organism>
<dbReference type="Gene3D" id="3.90.215.10">
    <property type="entry name" value="Gamma Fibrinogen, chain A, domain 1"/>
    <property type="match status" value="1"/>
</dbReference>
<dbReference type="SMR" id="B4LIM7"/>
<dbReference type="InterPro" id="IPR020837">
    <property type="entry name" value="Fibrinogen_CS"/>
</dbReference>
<dbReference type="KEGG" id="dvi:6624856"/>
<name>B4LIM7_DROVI</name>
<proteinExistence type="predicted"/>
<dbReference type="InterPro" id="IPR036056">
    <property type="entry name" value="Fibrinogen-like_C"/>
</dbReference>
<dbReference type="eggNOG" id="KOG2579">
    <property type="taxonomic scope" value="Eukaryota"/>
</dbReference>
<protein>
    <recommendedName>
        <fullName evidence="2">Fibrinogen C-terminal domain-containing protein</fullName>
    </recommendedName>
</protein>
<evidence type="ECO:0000256" key="1">
    <source>
        <dbReference type="ARBA" id="ARBA00023157"/>
    </source>
</evidence>
<dbReference type="InterPro" id="IPR014716">
    <property type="entry name" value="Fibrinogen_a/b/g_C_1"/>
</dbReference>
<dbReference type="PANTHER" id="PTHR19143:SF327">
    <property type="entry name" value="FI21813P1-RELATED"/>
    <property type="match status" value="1"/>
</dbReference>
<evidence type="ECO:0000313" key="3">
    <source>
        <dbReference type="EMBL" id="EDW60397.2"/>
    </source>
</evidence>
<dbReference type="PROSITE" id="PS00514">
    <property type="entry name" value="FIBRINOGEN_C_1"/>
    <property type="match status" value="1"/>
</dbReference>